<accession>A0A023B2U3</accession>
<evidence type="ECO:0000313" key="2">
    <source>
        <dbReference type="EMBL" id="EZG55213.1"/>
    </source>
</evidence>
<dbReference type="OrthoDB" id="417481at2759"/>
<dbReference type="Pfam" id="PF04059">
    <property type="entry name" value="RRM_2"/>
    <property type="match status" value="1"/>
</dbReference>
<comment type="caution">
    <text evidence="2">The sequence shown here is derived from an EMBL/GenBank/DDBJ whole genome shotgun (WGS) entry which is preliminary data.</text>
</comment>
<dbReference type="RefSeq" id="XP_011131708.1">
    <property type="nucleotide sequence ID" value="XM_011133406.1"/>
</dbReference>
<dbReference type="AlphaFoldDB" id="A0A023B2U3"/>
<dbReference type="VEuPathDB" id="CryptoDB:GNI_116030"/>
<dbReference type="GeneID" id="22914129"/>
<protein>
    <submittedName>
        <fullName evidence="2">RNA recognition motif 2 domain protein</fullName>
    </submittedName>
</protein>
<evidence type="ECO:0000259" key="1">
    <source>
        <dbReference type="Pfam" id="PF04059"/>
    </source>
</evidence>
<reference evidence="2" key="1">
    <citation type="submission" date="2013-12" db="EMBL/GenBank/DDBJ databases">
        <authorList>
            <person name="Omoto C.K."/>
            <person name="Sibley D."/>
            <person name="Venepally P."/>
            <person name="Hadjithomas M."/>
            <person name="Karamycheva S."/>
            <person name="Brunk B."/>
            <person name="Roos D."/>
            <person name="Caler E."/>
            <person name="Lorenzi H."/>
        </authorList>
    </citation>
    <scope>NUCLEOTIDE SEQUENCE</scope>
</reference>
<evidence type="ECO:0000313" key="3">
    <source>
        <dbReference type="Proteomes" id="UP000019763"/>
    </source>
</evidence>
<dbReference type="OMA" id="EATILFW"/>
<keyword evidence="3" id="KW-1185">Reference proteome</keyword>
<name>A0A023B2U3_GRENI</name>
<proteinExistence type="predicted"/>
<dbReference type="Proteomes" id="UP000019763">
    <property type="component" value="Unassembled WGS sequence"/>
</dbReference>
<dbReference type="eggNOG" id="KOG4660">
    <property type="taxonomic scope" value="Eukaryota"/>
</dbReference>
<organism evidence="2 3">
    <name type="scientific">Gregarina niphandrodes</name>
    <name type="common">Septate eugregarine</name>
    <dbReference type="NCBI Taxonomy" id="110365"/>
    <lineage>
        <taxon>Eukaryota</taxon>
        <taxon>Sar</taxon>
        <taxon>Alveolata</taxon>
        <taxon>Apicomplexa</taxon>
        <taxon>Conoidasida</taxon>
        <taxon>Gregarinasina</taxon>
        <taxon>Eugregarinorida</taxon>
        <taxon>Gregarinidae</taxon>
        <taxon>Gregarina</taxon>
    </lineage>
</organism>
<dbReference type="InterPro" id="IPR007201">
    <property type="entry name" value="Mei2-like_Rrm_C"/>
</dbReference>
<feature type="domain" description="Mei2-like C-terminal RNA recognition motif" evidence="1">
    <location>
        <begin position="1"/>
        <end position="81"/>
    </location>
</feature>
<dbReference type="EMBL" id="AFNH02000862">
    <property type="protein sequence ID" value="EZG55213.1"/>
    <property type="molecule type" value="Genomic_DNA"/>
</dbReference>
<gene>
    <name evidence="2" type="ORF">GNI_116030</name>
</gene>
<sequence>MLLEVIDADFQGLYNFFYLPIDFKNKCNVGYAFLNFIEPYYCDLFWKKFAGRRLTGFRSRKVCDVSWGRVQGLKSNIEHYRNSSIMSLPCQEYKPLLFKNGVIVPFPPPNSQQKHKQETPSTPN</sequence>